<dbReference type="GO" id="GO:0000815">
    <property type="term" value="C:ESCRT III complex"/>
    <property type="evidence" value="ECO:0007669"/>
    <property type="project" value="TreeGrafter"/>
</dbReference>
<accession>A0A261Y8V5</accession>
<dbReference type="EMBL" id="MVBO01000001">
    <property type="protein sequence ID" value="OZJ06914.1"/>
    <property type="molecule type" value="Genomic_DNA"/>
</dbReference>
<dbReference type="Pfam" id="PF03357">
    <property type="entry name" value="Snf7"/>
    <property type="match status" value="1"/>
</dbReference>
<dbReference type="PANTHER" id="PTHR22761">
    <property type="entry name" value="CHARGED MULTIVESICULAR BODY PROTEIN"/>
    <property type="match status" value="1"/>
</dbReference>
<dbReference type="GO" id="GO:0006900">
    <property type="term" value="P:vesicle budding from membrane"/>
    <property type="evidence" value="ECO:0007669"/>
    <property type="project" value="TreeGrafter"/>
</dbReference>
<dbReference type="AlphaFoldDB" id="A0A261Y8V5"/>
<dbReference type="GO" id="GO:0009898">
    <property type="term" value="C:cytoplasmic side of plasma membrane"/>
    <property type="evidence" value="ECO:0007669"/>
    <property type="project" value="TreeGrafter"/>
</dbReference>
<reference evidence="6 7" key="1">
    <citation type="journal article" date="2017" name="Mycologia">
        <title>Bifiguratus adelaidae, gen. et sp. nov., a new member of Mucoromycotina in endophytic and soil-dwelling habitats.</title>
        <authorList>
            <person name="Torres-Cruz T.J."/>
            <person name="Billingsley Tobias T.L."/>
            <person name="Almatruk M."/>
            <person name="Hesse C."/>
            <person name="Kuske C.R."/>
            <person name="Desiro A."/>
            <person name="Benucci G.M."/>
            <person name="Bonito G."/>
            <person name="Stajich J.E."/>
            <person name="Dunlap C."/>
            <person name="Arnold A.E."/>
            <person name="Porras-Alfaro A."/>
        </authorList>
    </citation>
    <scope>NUCLEOTIDE SEQUENCE [LARGE SCALE GENOMIC DNA]</scope>
    <source>
        <strain evidence="6 7">AZ0501</strain>
    </source>
</reference>
<dbReference type="PANTHER" id="PTHR22761:SF10">
    <property type="entry name" value="GH13992P"/>
    <property type="match status" value="1"/>
</dbReference>
<dbReference type="Gene3D" id="1.10.287.1060">
    <property type="entry name" value="ESAT-6-like"/>
    <property type="match status" value="1"/>
</dbReference>
<comment type="caution">
    <text evidence="6">The sequence shown here is derived from an EMBL/GenBank/DDBJ whole genome shotgun (WGS) entry which is preliminary data.</text>
</comment>
<evidence type="ECO:0000256" key="3">
    <source>
        <dbReference type="ARBA" id="ARBA00022753"/>
    </source>
</evidence>
<dbReference type="OrthoDB" id="5592979at2759"/>
<sequence length="209" mass="23887">MELFKWAFAKKVDAKATISSMREMLTQLEKRQTYIESRIQQELHIAKVNASRNKRVALLALKKKRLFERQIEKLSGARLTLESQLITLDNTQVDLRTLETMKMGNDAMKSIHSSMSIDKVDQTMDDIQDQMDIANEISHSIAQPIGIGDQYDEDELLTELEELEQLELNAKILGEPSSLRMPTVPQADPPVEDETYHQELAQLQMSMAV</sequence>
<evidence type="ECO:0000256" key="1">
    <source>
        <dbReference type="ARBA" id="ARBA00004177"/>
    </source>
</evidence>
<name>A0A261Y8V5_9FUNG</name>
<keyword evidence="3" id="KW-0967">Endosome</keyword>
<evidence type="ECO:0000256" key="2">
    <source>
        <dbReference type="ARBA" id="ARBA00006190"/>
    </source>
</evidence>
<proteinExistence type="inferred from homology"/>
<dbReference type="GO" id="GO:0032511">
    <property type="term" value="P:late endosome to vacuole transport via multivesicular body sorting pathway"/>
    <property type="evidence" value="ECO:0007669"/>
    <property type="project" value="TreeGrafter"/>
</dbReference>
<comment type="subcellular location">
    <subcellularLocation>
        <location evidence="1">Endosome</location>
    </subcellularLocation>
</comment>
<evidence type="ECO:0000256" key="4">
    <source>
        <dbReference type="ARBA" id="ARBA00040017"/>
    </source>
</evidence>
<organism evidence="6 7">
    <name type="scientific">Bifiguratus adelaidae</name>
    <dbReference type="NCBI Taxonomy" id="1938954"/>
    <lineage>
        <taxon>Eukaryota</taxon>
        <taxon>Fungi</taxon>
        <taxon>Fungi incertae sedis</taxon>
        <taxon>Mucoromycota</taxon>
        <taxon>Mucoromycotina</taxon>
        <taxon>Endogonomycetes</taxon>
        <taxon>Endogonales</taxon>
        <taxon>Endogonales incertae sedis</taxon>
        <taxon>Bifiguratus</taxon>
    </lineage>
</organism>
<dbReference type="Gene3D" id="6.10.250.1710">
    <property type="match status" value="1"/>
</dbReference>
<dbReference type="InterPro" id="IPR005024">
    <property type="entry name" value="Snf7_fam"/>
</dbReference>
<evidence type="ECO:0000313" key="6">
    <source>
        <dbReference type="EMBL" id="OZJ06914.1"/>
    </source>
</evidence>
<evidence type="ECO:0000256" key="5">
    <source>
        <dbReference type="ARBA" id="ARBA00042586"/>
    </source>
</evidence>
<dbReference type="Proteomes" id="UP000242875">
    <property type="component" value="Unassembled WGS sequence"/>
</dbReference>
<dbReference type="GO" id="GO:0005771">
    <property type="term" value="C:multivesicular body"/>
    <property type="evidence" value="ECO:0007669"/>
    <property type="project" value="TreeGrafter"/>
</dbReference>
<protein>
    <recommendedName>
        <fullName evidence="4">Vacuolar-sorting protein SNF7</fullName>
    </recommendedName>
    <alternativeName>
        <fullName evidence="5">Vacuolar protein-sorting-associated protein 32</fullName>
    </alternativeName>
</protein>
<comment type="similarity">
    <text evidence="2">Belongs to the SNF7 family.</text>
</comment>
<evidence type="ECO:0000313" key="7">
    <source>
        <dbReference type="Proteomes" id="UP000242875"/>
    </source>
</evidence>
<gene>
    <name evidence="6" type="ORF">BZG36_00083</name>
</gene>
<keyword evidence="7" id="KW-1185">Reference proteome</keyword>